<proteinExistence type="predicted"/>
<dbReference type="Gene3D" id="2.120.10.80">
    <property type="entry name" value="Kelch-type beta propeller"/>
    <property type="match status" value="1"/>
</dbReference>
<keyword evidence="3" id="KW-1185">Reference proteome</keyword>
<dbReference type="Pfam" id="PF24681">
    <property type="entry name" value="Kelch_KLHDC2_KLHL20_DRC7"/>
    <property type="match status" value="1"/>
</dbReference>
<feature type="region of interest" description="Disordered" evidence="1">
    <location>
        <begin position="1"/>
        <end position="21"/>
    </location>
</feature>
<dbReference type="OrthoDB" id="432528at2759"/>
<feature type="non-terminal residue" evidence="2">
    <location>
        <position position="1"/>
    </location>
</feature>
<protein>
    <recommendedName>
        <fullName evidence="4">Kelch repeat-containing protein</fullName>
    </recommendedName>
</protein>
<dbReference type="InterPro" id="IPR015915">
    <property type="entry name" value="Kelch-typ_b-propeller"/>
</dbReference>
<dbReference type="SUPFAM" id="SSF50965">
    <property type="entry name" value="Galactose oxidase, central domain"/>
    <property type="match status" value="1"/>
</dbReference>
<dbReference type="Proteomes" id="UP000749646">
    <property type="component" value="Unassembled WGS sequence"/>
</dbReference>
<evidence type="ECO:0000256" key="1">
    <source>
        <dbReference type="SAM" id="MobiDB-lite"/>
    </source>
</evidence>
<organism evidence="2 3">
    <name type="scientific">Modicella reniformis</name>
    <dbReference type="NCBI Taxonomy" id="1440133"/>
    <lineage>
        <taxon>Eukaryota</taxon>
        <taxon>Fungi</taxon>
        <taxon>Fungi incertae sedis</taxon>
        <taxon>Mucoromycota</taxon>
        <taxon>Mortierellomycotina</taxon>
        <taxon>Mortierellomycetes</taxon>
        <taxon>Mortierellales</taxon>
        <taxon>Mortierellaceae</taxon>
        <taxon>Modicella</taxon>
    </lineage>
</organism>
<accession>A0A9P6ISQ2</accession>
<dbReference type="InterPro" id="IPR011043">
    <property type="entry name" value="Gal_Oxase/kelch_b-propeller"/>
</dbReference>
<reference evidence="2" key="1">
    <citation type="journal article" date="2020" name="Fungal Divers.">
        <title>Resolving the Mortierellaceae phylogeny through synthesis of multi-gene phylogenetics and phylogenomics.</title>
        <authorList>
            <person name="Vandepol N."/>
            <person name="Liber J."/>
            <person name="Desiro A."/>
            <person name="Na H."/>
            <person name="Kennedy M."/>
            <person name="Barry K."/>
            <person name="Grigoriev I.V."/>
            <person name="Miller A.N."/>
            <person name="O'Donnell K."/>
            <person name="Stajich J.E."/>
            <person name="Bonito G."/>
        </authorList>
    </citation>
    <scope>NUCLEOTIDE SEQUENCE</scope>
    <source>
        <strain evidence="2">MES-2147</strain>
    </source>
</reference>
<dbReference type="EMBL" id="JAAAHW010007913">
    <property type="protein sequence ID" value="KAF9945791.1"/>
    <property type="molecule type" value="Genomic_DNA"/>
</dbReference>
<evidence type="ECO:0000313" key="3">
    <source>
        <dbReference type="Proteomes" id="UP000749646"/>
    </source>
</evidence>
<dbReference type="PANTHER" id="PTHR23244">
    <property type="entry name" value="KELCH REPEAT DOMAIN"/>
    <property type="match status" value="1"/>
</dbReference>
<name>A0A9P6ISQ2_9FUNG</name>
<evidence type="ECO:0000313" key="2">
    <source>
        <dbReference type="EMBL" id="KAF9945791.1"/>
    </source>
</evidence>
<evidence type="ECO:0008006" key="4">
    <source>
        <dbReference type="Google" id="ProtNLM"/>
    </source>
</evidence>
<gene>
    <name evidence="2" type="ORF">BGZ65_010358</name>
</gene>
<dbReference type="AlphaFoldDB" id="A0A9P6ISQ2"/>
<sequence>NRWTSQVFKPKDAASTGGNSAGATDPKTGLIYIPKAAGGDAMAQINLKTKSSINIPMPKELKASKFFSVVWNTPLKGFLLIGGSTGWIGQLDRLNMYLYQPDKKKGHWQDISNKIQGTVIPAPRISACLASANDGNQLVYFGGYTRDKVSIHRDIHILDIKTMTWRKGTNISNKERRSEAACAVSGDQFVIWGGQQQGIPFNNTIVYNIKTNKWVKSFKAAVKKMIIPQ</sequence>
<comment type="caution">
    <text evidence="2">The sequence shown here is derived from an EMBL/GenBank/DDBJ whole genome shotgun (WGS) entry which is preliminary data.</text>
</comment>